<evidence type="ECO:0000259" key="14">
    <source>
        <dbReference type="Pfam" id="PF22776"/>
    </source>
</evidence>
<feature type="transmembrane region" description="Helical" evidence="10">
    <location>
        <begin position="85"/>
        <end position="105"/>
    </location>
</feature>
<keyword evidence="4 10" id="KW-0633">Potassium transport</keyword>
<evidence type="ECO:0000256" key="3">
    <source>
        <dbReference type="ARBA" id="ARBA00022448"/>
    </source>
</evidence>
<keyword evidence="12" id="KW-0732">Signal</keyword>
<feature type="domain" description="K+ potassium transporter integral membrane" evidence="13">
    <location>
        <begin position="91"/>
        <end position="574"/>
    </location>
</feature>
<dbReference type="PANTHER" id="PTHR30540">
    <property type="entry name" value="OSMOTIC STRESS POTASSIUM TRANSPORTER"/>
    <property type="match status" value="1"/>
</dbReference>
<feature type="chain" id="PRO_5046803627" description="Potassium transporter" evidence="12">
    <location>
        <begin position="26"/>
        <end position="801"/>
    </location>
</feature>
<feature type="signal peptide" evidence="12">
    <location>
        <begin position="1"/>
        <end position="25"/>
    </location>
</feature>
<feature type="transmembrane region" description="Helical" evidence="10">
    <location>
        <begin position="215"/>
        <end position="234"/>
    </location>
</feature>
<evidence type="ECO:0000256" key="1">
    <source>
        <dbReference type="ARBA" id="ARBA00004651"/>
    </source>
</evidence>
<gene>
    <name evidence="16" type="primary">LOC121210048</name>
</gene>
<comment type="function">
    <text evidence="10">Potassium transporter.</text>
</comment>
<dbReference type="RefSeq" id="XP_040938058.1">
    <property type="nucleotide sequence ID" value="XM_041082124.1"/>
</dbReference>
<proteinExistence type="inferred from homology"/>
<evidence type="ECO:0000256" key="8">
    <source>
        <dbReference type="ARBA" id="ARBA00023065"/>
    </source>
</evidence>
<feature type="transmembrane region" description="Helical" evidence="10">
    <location>
        <begin position="540"/>
        <end position="557"/>
    </location>
</feature>
<evidence type="ECO:0000256" key="12">
    <source>
        <dbReference type="SAM" id="SignalP"/>
    </source>
</evidence>
<feature type="coiled-coil region" evidence="11">
    <location>
        <begin position="713"/>
        <end position="740"/>
    </location>
</feature>
<keyword evidence="15" id="KW-1185">Reference proteome</keyword>
<feature type="transmembrane region" description="Helical" evidence="10">
    <location>
        <begin position="514"/>
        <end position="534"/>
    </location>
</feature>
<dbReference type="NCBIfam" id="TIGR00794">
    <property type="entry name" value="kup"/>
    <property type="match status" value="1"/>
</dbReference>
<protein>
    <recommendedName>
        <fullName evidence="10">Potassium transporter</fullName>
    </recommendedName>
</protein>
<feature type="transmembrane region" description="Helical" evidence="10">
    <location>
        <begin position="285"/>
        <end position="305"/>
    </location>
</feature>
<evidence type="ECO:0000256" key="7">
    <source>
        <dbReference type="ARBA" id="ARBA00022989"/>
    </source>
</evidence>
<evidence type="ECO:0000256" key="10">
    <source>
        <dbReference type="RuleBase" id="RU321113"/>
    </source>
</evidence>
<evidence type="ECO:0000256" key="2">
    <source>
        <dbReference type="ARBA" id="ARBA00008440"/>
    </source>
</evidence>
<dbReference type="GeneID" id="121210048"/>
<dbReference type="Proteomes" id="UP000818029">
    <property type="component" value="Chromosome A11"/>
</dbReference>
<dbReference type="PANTHER" id="PTHR30540:SF99">
    <property type="entry name" value="POTASSIUM TRANSPORTER"/>
    <property type="match status" value="1"/>
</dbReference>
<dbReference type="InterPro" id="IPR053951">
    <property type="entry name" value="K_trans_N"/>
</dbReference>
<keyword evidence="9 10" id="KW-0472">Membrane</keyword>
<keyword evidence="5 10" id="KW-0812">Transmembrane</keyword>
<dbReference type="InterPro" id="IPR003855">
    <property type="entry name" value="K+_transporter"/>
</dbReference>
<feature type="transmembrane region" description="Helical" evidence="10">
    <location>
        <begin position="402"/>
        <end position="422"/>
    </location>
</feature>
<evidence type="ECO:0000256" key="5">
    <source>
        <dbReference type="ARBA" id="ARBA00022692"/>
    </source>
</evidence>
<evidence type="ECO:0000256" key="9">
    <source>
        <dbReference type="ARBA" id="ARBA00023136"/>
    </source>
</evidence>
<comment type="caution">
    <text evidence="10">Lacks conserved residue(s) required for the propagation of feature annotation.</text>
</comment>
<name>A0ABM2Z5V3_GOSHI</name>
<dbReference type="Pfam" id="PF22776">
    <property type="entry name" value="K_trans_C"/>
    <property type="match status" value="1"/>
</dbReference>
<keyword evidence="8 10" id="KW-0406">Ion transport</keyword>
<evidence type="ECO:0000259" key="13">
    <source>
        <dbReference type="Pfam" id="PF02705"/>
    </source>
</evidence>
<keyword evidence="7 10" id="KW-1133">Transmembrane helix</keyword>
<evidence type="ECO:0000313" key="16">
    <source>
        <dbReference type="RefSeq" id="XP_040938058.1"/>
    </source>
</evidence>
<keyword evidence="3" id="KW-0813">Transport</keyword>
<dbReference type="InterPro" id="IPR053952">
    <property type="entry name" value="K_trans_C"/>
</dbReference>
<evidence type="ECO:0000256" key="4">
    <source>
        <dbReference type="ARBA" id="ARBA00022538"/>
    </source>
</evidence>
<evidence type="ECO:0000256" key="11">
    <source>
        <dbReference type="SAM" id="Coils"/>
    </source>
</evidence>
<reference evidence="16" key="2">
    <citation type="submission" date="2025-08" db="UniProtKB">
        <authorList>
            <consortium name="RefSeq"/>
        </authorList>
    </citation>
    <scope>IDENTIFICATION</scope>
</reference>
<feature type="transmembrane region" description="Helical" evidence="10">
    <location>
        <begin position="254"/>
        <end position="273"/>
    </location>
</feature>
<feature type="domain" description="K+ potassium transporter C-terminal" evidence="14">
    <location>
        <begin position="591"/>
        <end position="801"/>
    </location>
</feature>
<comment type="similarity">
    <text evidence="2 10">Belongs to the HAK/KUP transporter (TC 2.A.72.3) family.</text>
</comment>
<accession>A0ABM2Z5V3</accession>
<feature type="transmembrane region" description="Helical" evidence="10">
    <location>
        <begin position="486"/>
        <end position="507"/>
    </location>
</feature>
<feature type="transmembrane region" description="Helical" evidence="10">
    <location>
        <begin position="125"/>
        <end position="146"/>
    </location>
</feature>
<evidence type="ECO:0000313" key="15">
    <source>
        <dbReference type="Proteomes" id="UP000818029"/>
    </source>
</evidence>
<evidence type="ECO:0000256" key="6">
    <source>
        <dbReference type="ARBA" id="ARBA00022958"/>
    </source>
</evidence>
<comment type="subcellular location">
    <subcellularLocation>
        <location evidence="1">Cell membrane</location>
        <topology evidence="1">Multi-pass membrane protein</topology>
    </subcellularLocation>
    <subcellularLocation>
        <location evidence="10">Membrane</location>
        <topology evidence="10">Multi-pass membrane protein</topology>
    </subcellularLocation>
</comment>
<keyword evidence="11" id="KW-0175">Coiled coil</keyword>
<feature type="transmembrane region" description="Helical" evidence="10">
    <location>
        <begin position="454"/>
        <end position="474"/>
    </location>
</feature>
<dbReference type="Pfam" id="PF02705">
    <property type="entry name" value="K_trans"/>
    <property type="match status" value="1"/>
</dbReference>
<organism evidence="15 16">
    <name type="scientific">Gossypium hirsutum</name>
    <name type="common">Upland cotton</name>
    <name type="synonym">Gossypium mexicanum</name>
    <dbReference type="NCBI Taxonomy" id="3635"/>
    <lineage>
        <taxon>Eukaryota</taxon>
        <taxon>Viridiplantae</taxon>
        <taxon>Streptophyta</taxon>
        <taxon>Embryophyta</taxon>
        <taxon>Tracheophyta</taxon>
        <taxon>Spermatophyta</taxon>
        <taxon>Magnoliopsida</taxon>
        <taxon>eudicotyledons</taxon>
        <taxon>Gunneridae</taxon>
        <taxon>Pentapetalae</taxon>
        <taxon>rosids</taxon>
        <taxon>malvids</taxon>
        <taxon>Malvales</taxon>
        <taxon>Malvaceae</taxon>
        <taxon>Malvoideae</taxon>
        <taxon>Gossypium</taxon>
    </lineage>
</organism>
<feature type="transmembrane region" description="Helical" evidence="10">
    <location>
        <begin position="331"/>
        <end position="350"/>
    </location>
</feature>
<keyword evidence="6 10" id="KW-0630">Potassium</keyword>
<reference evidence="15" key="1">
    <citation type="journal article" date="2020" name="Nat. Genet.">
        <title>Genomic diversifications of five Gossypium allopolyploid species and their impact on cotton improvement.</title>
        <authorList>
            <person name="Chen Z.J."/>
            <person name="Sreedasyam A."/>
            <person name="Ando A."/>
            <person name="Song Q."/>
            <person name="De Santiago L.M."/>
            <person name="Hulse-Kemp A.M."/>
            <person name="Ding M."/>
            <person name="Ye W."/>
            <person name="Kirkbride R.C."/>
            <person name="Jenkins J."/>
            <person name="Plott C."/>
            <person name="Lovell J."/>
            <person name="Lin Y.M."/>
            <person name="Vaughn R."/>
            <person name="Liu B."/>
            <person name="Simpson S."/>
            <person name="Scheffler B.E."/>
            <person name="Wen L."/>
            <person name="Saski C.A."/>
            <person name="Grover C.E."/>
            <person name="Hu G."/>
            <person name="Conover J.L."/>
            <person name="Carlson J.W."/>
            <person name="Shu S."/>
            <person name="Boston L.B."/>
            <person name="Williams M."/>
            <person name="Peterson D.G."/>
            <person name="McGee K."/>
            <person name="Jones D.C."/>
            <person name="Wendel J.F."/>
            <person name="Stelly D.M."/>
            <person name="Grimwood J."/>
            <person name="Schmutz J."/>
        </authorList>
    </citation>
    <scope>NUCLEOTIDE SEQUENCE [LARGE SCALE GENOMIC DNA]</scope>
    <source>
        <strain evidence="15">cv. TM-1</strain>
    </source>
</reference>
<sequence length="801" mass="90461">MDWIGLESSGVRLWMWILIWSGDWCFEAMSNATAEEDDIRVDIPMSDDQLKRNIRPILHKPYGSMDLVSVKAPANHGSHSKDSNWWVVLNLAFQSIGIVYADLGTSPLYVYPSIFSNGIKHRDDILGALSLVFYTLTFLPLVKYVFVVLRAKDNGEGGTFALFSLICRYARVSLIPSQQAEDREVSNYKLELPSKRLKLASVLKSSLEKSQFAKIFLLLVTMLGTSMVIGDSIFTPSISVLSAVAGVKEVTSALTDDMIAGISVVILIFLFMIQRFGTHRVSYTFAPVLCVWFVLIGVIGFYNIIKHDTTVLKAINPMYIVEYFIRNKKDAWISLGGVVLCTTGAEGLFADLGYFSVRAIQVSMCSMVNPALILAYTGQSSYLRQYPDEVSDAFYKSVPGPLYWPMFIVSILAAAIASQAMISGTFSIVHQSLSLGCFPPVKVVYTSANHEGQVYIPAINYILMLACIGVTAGFKSTVKIGNAYGTAVVFVMTLTSSLLVLVMIMIWKTNIFLIILYILTIGFVELLYLSSVLYKFTSGGYLPLALSAVLMIIMYVWNDVYRRKYHYELDHKISPARLKEISANKNMSRIPGLAMFYSELVHGIPPIFEHYVSNVPALHSIIVFVSMKSLHINKVPPEERHFFRRVEPRELFTFRCVVRYGYKDVREVAFEETLVTKLKEFIQEEILLQNQMLSTIGNNAEKGTESEGEIVERNNDVANAKQLEEEIMQQEIEQVQKEWEEAGTVHMIGESEVIAKKEANIMKRMVIDHAYNFLKRNVRKREKVFDIPHERMLKVGMTYHL</sequence>